<dbReference type="PANTHER" id="PTHR43712">
    <property type="entry name" value="PUTATIVE (AFU_ORTHOLOGUE AFUA_4G14580)-RELATED"/>
    <property type="match status" value="1"/>
</dbReference>
<evidence type="ECO:0000313" key="5">
    <source>
        <dbReference type="EMBL" id="ROV93930.1"/>
    </source>
</evidence>
<dbReference type="SUPFAM" id="SSF48264">
    <property type="entry name" value="Cytochrome P450"/>
    <property type="match status" value="1"/>
</dbReference>
<dbReference type="STRING" id="252740.A0A423VS59"/>
<organism evidence="5 6">
    <name type="scientific">Cytospora chrysosperma</name>
    <name type="common">Cytospora canker fungus</name>
    <name type="synonym">Sphaeria chrysosperma</name>
    <dbReference type="NCBI Taxonomy" id="252740"/>
    <lineage>
        <taxon>Eukaryota</taxon>
        <taxon>Fungi</taxon>
        <taxon>Dikarya</taxon>
        <taxon>Ascomycota</taxon>
        <taxon>Pezizomycotina</taxon>
        <taxon>Sordariomycetes</taxon>
        <taxon>Sordariomycetidae</taxon>
        <taxon>Diaporthales</taxon>
        <taxon>Cytosporaceae</taxon>
        <taxon>Cytospora</taxon>
    </lineage>
</organism>
<dbReference type="InterPro" id="IPR002401">
    <property type="entry name" value="Cyt_P450_E_grp-I"/>
</dbReference>
<dbReference type="AlphaFoldDB" id="A0A423VS59"/>
<dbReference type="InterPro" id="IPR001077">
    <property type="entry name" value="COMT_C"/>
</dbReference>
<dbReference type="EMBL" id="LJZO01000030">
    <property type="protein sequence ID" value="ROV93930.1"/>
    <property type="molecule type" value="Genomic_DNA"/>
</dbReference>
<dbReference type="GO" id="GO:0032259">
    <property type="term" value="P:methylation"/>
    <property type="evidence" value="ECO:0007669"/>
    <property type="project" value="UniProtKB-KW"/>
</dbReference>
<evidence type="ECO:0000259" key="4">
    <source>
        <dbReference type="Pfam" id="PF00891"/>
    </source>
</evidence>
<evidence type="ECO:0000313" key="6">
    <source>
        <dbReference type="Proteomes" id="UP000284375"/>
    </source>
</evidence>
<dbReference type="GO" id="GO:0005506">
    <property type="term" value="F:iron ion binding"/>
    <property type="evidence" value="ECO:0007669"/>
    <property type="project" value="InterPro"/>
</dbReference>
<dbReference type="InterPro" id="IPR016461">
    <property type="entry name" value="COMT-like"/>
</dbReference>
<gene>
    <name evidence="5" type="ORF">VSDG_06240</name>
</gene>
<dbReference type="PRINTS" id="PR00463">
    <property type="entry name" value="EP450I"/>
</dbReference>
<dbReference type="GO" id="GO:0020037">
    <property type="term" value="F:heme binding"/>
    <property type="evidence" value="ECO:0007669"/>
    <property type="project" value="InterPro"/>
</dbReference>
<evidence type="ECO:0000256" key="3">
    <source>
        <dbReference type="ARBA" id="ARBA00022691"/>
    </source>
</evidence>
<sequence length="755" mass="85330">MTTSRIVELSNRIAANTAILNDYLVSHDLPTPSFDENGPKDTLVPKDELEVESARVAIIDDTQELRRLALGPREYLMSYEHNELISQQAITRFRLAHSFPIGHESSFAEIAAVSGLPEINVRQIIRHAVTKEIFSEPRPGVVAHNAVSRLLAEDQVIHDWVGASTDDLWQAAAQTCNALAKYPGSQEPNRTGFALANQTENSIYEEFSKFPERARRFGNAMRAFIEGTGYELHHVVNSFPWGELKSGTVVGGSQGFASFAIAREFPSLSFVIQDLEPVIAAARKEMPADLAMRVKFVAHDFLTEQPVHGADVYFFRWIFHNWSDKYCVQILRNLIQALKPGAKIVINDNVLPQPGALSRWQEGRLRSMDLTMTEIQNSHERQVEDWAKLFELADPGFEFQGASLPKGANLWPQYEARFNLRLSYLYGPVVPIKLVPETLLGRLARWMSKTLCRDWKHTDTTILINSLSENDNDFKKFLRSCTSRSSSLTAGKYLSRGRRMVLQPYGPDWIRYRRAFASLLTKEKIHTRWARALRFEAMVMVDRIANLSSLPGPSDQNVLDEISRFTASSVLQITYARRAPTPDDKALKDLETVSQNIADAFTPGKYWVEEFPLLDMFPSVISPWKRKLNADHDFEMKLFRDLLHGLESKLDGERRSSGDFDPQGVIDEGVISSEECAAAELLQNRGHLKLDRDDICYLAAGIFEAGTETTAMTIDTFLLAAASYPNMARKAQAEIDLTIDPQEWDIHLYELGLNF</sequence>
<keyword evidence="6" id="KW-1185">Reference proteome</keyword>
<dbReference type="InterPro" id="IPR001128">
    <property type="entry name" value="Cyt_P450"/>
</dbReference>
<dbReference type="Proteomes" id="UP000284375">
    <property type="component" value="Unassembled WGS sequence"/>
</dbReference>
<proteinExistence type="predicted"/>
<dbReference type="SUPFAM" id="SSF53335">
    <property type="entry name" value="S-adenosyl-L-methionine-dependent methyltransferases"/>
    <property type="match status" value="1"/>
</dbReference>
<dbReference type="OrthoDB" id="1606438at2759"/>
<dbReference type="InterPro" id="IPR036388">
    <property type="entry name" value="WH-like_DNA-bd_sf"/>
</dbReference>
<dbReference type="InterPro" id="IPR036390">
    <property type="entry name" value="WH_DNA-bd_sf"/>
</dbReference>
<dbReference type="GO" id="GO:0008171">
    <property type="term" value="F:O-methyltransferase activity"/>
    <property type="evidence" value="ECO:0007669"/>
    <property type="project" value="InterPro"/>
</dbReference>
<dbReference type="Pfam" id="PF00891">
    <property type="entry name" value="Methyltransf_2"/>
    <property type="match status" value="1"/>
</dbReference>
<keyword evidence="3" id="KW-0949">S-adenosyl-L-methionine</keyword>
<evidence type="ECO:0000256" key="1">
    <source>
        <dbReference type="ARBA" id="ARBA00022603"/>
    </source>
</evidence>
<accession>A0A423VS59</accession>
<dbReference type="PROSITE" id="PS51683">
    <property type="entry name" value="SAM_OMT_II"/>
    <property type="match status" value="1"/>
</dbReference>
<dbReference type="PANTHER" id="PTHR43712:SF16">
    <property type="entry name" value="O-METHYLTRANSFERASE ELCB"/>
    <property type="match status" value="1"/>
</dbReference>
<keyword evidence="1" id="KW-0489">Methyltransferase</keyword>
<dbReference type="GO" id="GO:0004497">
    <property type="term" value="F:monooxygenase activity"/>
    <property type="evidence" value="ECO:0007669"/>
    <property type="project" value="InterPro"/>
</dbReference>
<dbReference type="SUPFAM" id="SSF46785">
    <property type="entry name" value="Winged helix' DNA-binding domain"/>
    <property type="match status" value="1"/>
</dbReference>
<feature type="domain" description="O-methyltransferase C-terminal" evidence="4">
    <location>
        <begin position="229"/>
        <end position="393"/>
    </location>
</feature>
<dbReference type="Gene3D" id="3.40.50.150">
    <property type="entry name" value="Vaccinia Virus protein VP39"/>
    <property type="match status" value="1"/>
</dbReference>
<dbReference type="GO" id="GO:0016705">
    <property type="term" value="F:oxidoreductase activity, acting on paired donors, with incorporation or reduction of molecular oxygen"/>
    <property type="evidence" value="ECO:0007669"/>
    <property type="project" value="InterPro"/>
</dbReference>
<dbReference type="Gene3D" id="1.10.10.10">
    <property type="entry name" value="Winged helix-like DNA-binding domain superfamily/Winged helix DNA-binding domain"/>
    <property type="match status" value="1"/>
</dbReference>
<keyword evidence="2" id="KW-0808">Transferase</keyword>
<dbReference type="InterPro" id="IPR029063">
    <property type="entry name" value="SAM-dependent_MTases_sf"/>
</dbReference>
<dbReference type="Gene3D" id="1.10.630.10">
    <property type="entry name" value="Cytochrome P450"/>
    <property type="match status" value="1"/>
</dbReference>
<name>A0A423VS59_CYTCH</name>
<protein>
    <recommendedName>
        <fullName evidence="4">O-methyltransferase C-terminal domain-containing protein</fullName>
    </recommendedName>
</protein>
<dbReference type="Pfam" id="PF00067">
    <property type="entry name" value="p450"/>
    <property type="match status" value="1"/>
</dbReference>
<evidence type="ECO:0000256" key="2">
    <source>
        <dbReference type="ARBA" id="ARBA00022679"/>
    </source>
</evidence>
<dbReference type="InterPro" id="IPR036396">
    <property type="entry name" value="Cyt_P450_sf"/>
</dbReference>
<reference evidence="5 6" key="1">
    <citation type="submission" date="2015-09" db="EMBL/GenBank/DDBJ databases">
        <title>Host preference determinants of Valsa canker pathogens revealed by comparative genomics.</title>
        <authorList>
            <person name="Yin Z."/>
            <person name="Huang L."/>
        </authorList>
    </citation>
    <scope>NUCLEOTIDE SEQUENCE [LARGE SCALE GENOMIC DNA]</scope>
    <source>
        <strain evidence="5 6">YSFL</strain>
    </source>
</reference>
<comment type="caution">
    <text evidence="5">The sequence shown here is derived from an EMBL/GenBank/DDBJ whole genome shotgun (WGS) entry which is preliminary data.</text>
</comment>